<dbReference type="Gene3D" id="3.30.200.20">
    <property type="entry name" value="Phosphorylase Kinase, domain 1"/>
    <property type="match status" value="1"/>
</dbReference>
<keyword evidence="7 9" id="KW-0862">Zinc</keyword>
<reference evidence="13" key="1">
    <citation type="submission" date="2017-08" db="EMBL/GenBank/DDBJ databases">
        <authorList>
            <person name="Polle J.E."/>
            <person name="Barry K."/>
            <person name="Cushman J."/>
            <person name="Schmutz J."/>
            <person name="Tran D."/>
            <person name="Hathwaick L.T."/>
            <person name="Yim W.C."/>
            <person name="Jenkins J."/>
            <person name="Mckie-Krisberg Z.M."/>
            <person name="Prochnik S."/>
            <person name="Lindquist E."/>
            <person name="Dockter R.B."/>
            <person name="Adam C."/>
            <person name="Molina H."/>
            <person name="Bunkerborg J."/>
            <person name="Jin E."/>
            <person name="Buchheim M."/>
            <person name="Magnuson J."/>
        </authorList>
    </citation>
    <scope>NUCLEOTIDE SEQUENCE</scope>
    <source>
        <strain evidence="13">CCAP 19/18</strain>
    </source>
</reference>
<keyword evidence="14" id="KW-1185">Reference proteome</keyword>
<feature type="domain" description="C3H1-type" evidence="11">
    <location>
        <begin position="443"/>
        <end position="471"/>
    </location>
</feature>
<dbReference type="InterPro" id="IPR011009">
    <property type="entry name" value="Kinase-like_dom_sf"/>
</dbReference>
<dbReference type="PROSITE" id="PS51158">
    <property type="entry name" value="ALPHA_KINASE"/>
    <property type="match status" value="1"/>
</dbReference>
<dbReference type="EMBL" id="MU069468">
    <property type="protein sequence ID" value="KAF5842109.1"/>
    <property type="molecule type" value="Genomic_DNA"/>
</dbReference>
<protein>
    <submittedName>
        <fullName evidence="13">Kinase-like domain-containing protein</fullName>
    </submittedName>
</protein>
<evidence type="ECO:0000256" key="10">
    <source>
        <dbReference type="SAM" id="MobiDB-lite"/>
    </source>
</evidence>
<evidence type="ECO:0000256" key="3">
    <source>
        <dbReference type="ARBA" id="ARBA00022723"/>
    </source>
</evidence>
<name>A0ABQ7H5H9_DUNSA</name>
<feature type="region of interest" description="Disordered" evidence="10">
    <location>
        <begin position="314"/>
        <end position="439"/>
    </location>
</feature>
<dbReference type="PROSITE" id="PS50103">
    <property type="entry name" value="ZF_C3H1"/>
    <property type="match status" value="1"/>
</dbReference>
<feature type="non-terminal residue" evidence="13">
    <location>
        <position position="1"/>
    </location>
</feature>
<dbReference type="SUPFAM" id="SSF56112">
    <property type="entry name" value="Protein kinase-like (PK-like)"/>
    <property type="match status" value="1"/>
</dbReference>
<evidence type="ECO:0000313" key="14">
    <source>
        <dbReference type="Proteomes" id="UP000815325"/>
    </source>
</evidence>
<evidence type="ECO:0000256" key="7">
    <source>
        <dbReference type="ARBA" id="ARBA00022833"/>
    </source>
</evidence>
<dbReference type="InterPro" id="IPR000571">
    <property type="entry name" value="Znf_CCCH"/>
</dbReference>
<dbReference type="InterPro" id="IPR004166">
    <property type="entry name" value="a-kinase_dom"/>
</dbReference>
<organism evidence="13 14">
    <name type="scientific">Dunaliella salina</name>
    <name type="common">Green alga</name>
    <name type="synonym">Protococcus salinus</name>
    <dbReference type="NCBI Taxonomy" id="3046"/>
    <lineage>
        <taxon>Eukaryota</taxon>
        <taxon>Viridiplantae</taxon>
        <taxon>Chlorophyta</taxon>
        <taxon>core chlorophytes</taxon>
        <taxon>Chlorophyceae</taxon>
        <taxon>CS clade</taxon>
        <taxon>Chlamydomonadales</taxon>
        <taxon>Dunaliellaceae</taxon>
        <taxon>Dunaliella</taxon>
    </lineage>
</organism>
<keyword evidence="3 9" id="KW-0479">Metal-binding</keyword>
<accession>A0ABQ7H5H9</accession>
<dbReference type="Proteomes" id="UP000815325">
    <property type="component" value="Unassembled WGS sequence"/>
</dbReference>
<proteinExistence type="predicted"/>
<sequence length="502" mass="55968">GASTVELADLKSLLAGRALGRKMQAKSRAYKDWFCGPGRPALERLNKKLEQKPVTDVEVQRVDEPCSLQDLIESVDNHTPLPPVLDVKSKKPRMHILHDEILAAGAERSCILAKSRDQYETLKVLKRFRQEGQKAESVNRYLKLLTSHTVAAFLAKEYNNALDDVGFEGDRLEYVDACVVSFPDPTSNKSCHRFQENFVAGQFCKFSSNCGFNAERTPPACAAFAHWCYVATGGRAMVTDVQGWYDVEARKAYLTDPCVLCSWIGLMDDDYKDRGLVGFEECLQSHSCNDACERLGLHEAKPVTHALHEIREKIDDKTKQNAKAAVLRAQGHADPEGAASSSNSIRGMTPQEHMQSALRHAQNMETVDEAQEEQEFEPEEGSFVRHDPHPPHRTSFEQTPPVDPPDPPGRRSNPPEPGPSMDSNNTNIGKYDGSQRISSTKLGQRDRYCNNFITKGSCPYNGTCKYLHATKLVQGGQFFAQEAVNMHPCSLEPWRSADTEDA</sequence>
<dbReference type="Gene3D" id="3.20.200.10">
    <property type="entry name" value="MHCK/EF2 kinase"/>
    <property type="match status" value="1"/>
</dbReference>
<dbReference type="SUPFAM" id="SSF90229">
    <property type="entry name" value="CCCH zinc finger"/>
    <property type="match status" value="1"/>
</dbReference>
<dbReference type="PANTHER" id="PTHR45992">
    <property type="entry name" value="EUKARYOTIC ELONGATION FACTOR 2 KINASE-RELATED"/>
    <property type="match status" value="1"/>
</dbReference>
<keyword evidence="6" id="KW-0418">Kinase</keyword>
<evidence type="ECO:0000256" key="8">
    <source>
        <dbReference type="ARBA" id="ARBA00022840"/>
    </source>
</evidence>
<evidence type="ECO:0000256" key="1">
    <source>
        <dbReference type="ARBA" id="ARBA00022527"/>
    </source>
</evidence>
<gene>
    <name evidence="13" type="ORF">DUNSADRAFT_9068</name>
</gene>
<evidence type="ECO:0000259" key="12">
    <source>
        <dbReference type="PROSITE" id="PS51158"/>
    </source>
</evidence>
<comment type="caution">
    <text evidence="13">The sequence shown here is derived from an EMBL/GenBank/DDBJ whole genome shotgun (WGS) entry which is preliminary data.</text>
</comment>
<keyword evidence="4" id="KW-0547">Nucleotide-binding</keyword>
<evidence type="ECO:0000256" key="4">
    <source>
        <dbReference type="ARBA" id="ARBA00022741"/>
    </source>
</evidence>
<feature type="compositionally biased region" description="Acidic residues" evidence="10">
    <location>
        <begin position="366"/>
        <end position="380"/>
    </location>
</feature>
<evidence type="ECO:0000256" key="2">
    <source>
        <dbReference type="ARBA" id="ARBA00022679"/>
    </source>
</evidence>
<dbReference type="CDD" id="cd04515">
    <property type="entry name" value="Alpha_kinase"/>
    <property type="match status" value="1"/>
</dbReference>
<dbReference type="InterPro" id="IPR036855">
    <property type="entry name" value="Znf_CCCH_sf"/>
</dbReference>
<evidence type="ECO:0000256" key="9">
    <source>
        <dbReference type="PROSITE-ProRule" id="PRU00723"/>
    </source>
</evidence>
<evidence type="ECO:0000256" key="5">
    <source>
        <dbReference type="ARBA" id="ARBA00022771"/>
    </source>
</evidence>
<dbReference type="Pfam" id="PF02816">
    <property type="entry name" value="Alpha_kinase"/>
    <property type="match status" value="1"/>
</dbReference>
<keyword evidence="8" id="KW-0067">ATP-binding</keyword>
<evidence type="ECO:0000256" key="6">
    <source>
        <dbReference type="ARBA" id="ARBA00022777"/>
    </source>
</evidence>
<feature type="zinc finger region" description="C3H1-type" evidence="9">
    <location>
        <begin position="443"/>
        <end position="471"/>
    </location>
</feature>
<keyword evidence="2" id="KW-0808">Transferase</keyword>
<dbReference type="PANTHER" id="PTHR45992:SF2">
    <property type="entry name" value="EUKARYOTIC ELONGATION FACTOR 2 KINASE"/>
    <property type="match status" value="1"/>
</dbReference>
<dbReference type="InterPro" id="IPR051852">
    <property type="entry name" value="Alpha-type_PK"/>
</dbReference>
<dbReference type="SMART" id="SM00811">
    <property type="entry name" value="Alpha_kinase"/>
    <property type="match status" value="1"/>
</dbReference>
<evidence type="ECO:0000313" key="13">
    <source>
        <dbReference type="EMBL" id="KAF5842109.1"/>
    </source>
</evidence>
<keyword evidence="1" id="KW-0723">Serine/threonine-protein kinase</keyword>
<feature type="domain" description="Alpha-type protein kinase" evidence="12">
    <location>
        <begin position="72"/>
        <end position="300"/>
    </location>
</feature>
<keyword evidence="5 9" id="KW-0863">Zinc-finger</keyword>
<evidence type="ECO:0000259" key="11">
    <source>
        <dbReference type="PROSITE" id="PS50103"/>
    </source>
</evidence>